<dbReference type="AlphaFoldDB" id="A0AAE0BKJ2"/>
<reference evidence="3 4" key="1">
    <citation type="journal article" date="2015" name="Genome Biol. Evol.">
        <title>Comparative Genomics of a Bacterivorous Green Alga Reveals Evolutionary Causalities and Consequences of Phago-Mixotrophic Mode of Nutrition.</title>
        <authorList>
            <person name="Burns J.A."/>
            <person name="Paasch A."/>
            <person name="Narechania A."/>
            <person name="Kim E."/>
        </authorList>
    </citation>
    <scope>NUCLEOTIDE SEQUENCE [LARGE SCALE GENOMIC DNA]</scope>
    <source>
        <strain evidence="3 4">PLY_AMNH</strain>
    </source>
</reference>
<feature type="compositionally biased region" description="Basic and acidic residues" evidence="2">
    <location>
        <begin position="325"/>
        <end position="336"/>
    </location>
</feature>
<evidence type="ECO:0000313" key="3">
    <source>
        <dbReference type="EMBL" id="KAK3237545.1"/>
    </source>
</evidence>
<protein>
    <submittedName>
        <fullName evidence="3">Uncharacterized protein</fullName>
    </submittedName>
</protein>
<evidence type="ECO:0000256" key="2">
    <source>
        <dbReference type="SAM" id="MobiDB-lite"/>
    </source>
</evidence>
<sequence>LEAEWGYDGHRISRRRDNDRHRFVRTPEVSVGDHPGNARGLASHRSSRPGSARALSASFRRDSSDSDDSDSNSDEDRRMPGSMRGVGSRTLRGISPEMRESLSPPARSSAGTSSAGWRQRAAEEAVHRSQQSPAGVSLELSMAAVSTTEKGNDGYQAMQYHQAWKDSQLENQRLKREVERLEGRWASMEQQAGLLDTVAAQSQEVWQAMSASSEALQEALGSVEGVARTMNLSGGRWGRDRYGGYREAGGRPGPQPRTPPSELVMEVLEENPEMIDVLGNLRRNDVGRVSQQSLNEIKHAIDVLSPSRHVASGFGTFAGMDDEVERGRRSAYRRDENDDELEEDSPVRVDQGTHRSLHVYSSLRGLEDEVADLDDMES</sequence>
<evidence type="ECO:0000256" key="1">
    <source>
        <dbReference type="SAM" id="Coils"/>
    </source>
</evidence>
<evidence type="ECO:0000313" key="4">
    <source>
        <dbReference type="Proteomes" id="UP001190700"/>
    </source>
</evidence>
<accession>A0AAE0BKJ2</accession>
<dbReference type="EMBL" id="LGRX02034539">
    <property type="protein sequence ID" value="KAK3237545.1"/>
    <property type="molecule type" value="Genomic_DNA"/>
</dbReference>
<keyword evidence="4" id="KW-1185">Reference proteome</keyword>
<feature type="region of interest" description="Disordered" evidence="2">
    <location>
        <begin position="325"/>
        <end position="354"/>
    </location>
</feature>
<feature type="region of interest" description="Disordered" evidence="2">
    <location>
        <begin position="1"/>
        <end position="137"/>
    </location>
</feature>
<name>A0AAE0BKJ2_9CHLO</name>
<keyword evidence="1" id="KW-0175">Coiled coil</keyword>
<comment type="caution">
    <text evidence="3">The sequence shown here is derived from an EMBL/GenBank/DDBJ whole genome shotgun (WGS) entry which is preliminary data.</text>
</comment>
<feature type="coiled-coil region" evidence="1">
    <location>
        <begin position="164"/>
        <end position="191"/>
    </location>
</feature>
<feature type="region of interest" description="Disordered" evidence="2">
    <location>
        <begin position="240"/>
        <end position="260"/>
    </location>
</feature>
<proteinExistence type="predicted"/>
<dbReference type="Proteomes" id="UP001190700">
    <property type="component" value="Unassembled WGS sequence"/>
</dbReference>
<gene>
    <name evidence="3" type="ORF">CYMTET_52388</name>
</gene>
<feature type="non-terminal residue" evidence="3">
    <location>
        <position position="1"/>
    </location>
</feature>
<organism evidence="3 4">
    <name type="scientific">Cymbomonas tetramitiformis</name>
    <dbReference type="NCBI Taxonomy" id="36881"/>
    <lineage>
        <taxon>Eukaryota</taxon>
        <taxon>Viridiplantae</taxon>
        <taxon>Chlorophyta</taxon>
        <taxon>Pyramimonadophyceae</taxon>
        <taxon>Pyramimonadales</taxon>
        <taxon>Pyramimonadaceae</taxon>
        <taxon>Cymbomonas</taxon>
    </lineage>
</organism>
<feature type="compositionally biased region" description="Basic and acidic residues" evidence="2">
    <location>
        <begin position="7"/>
        <end position="21"/>
    </location>
</feature>